<dbReference type="PROSITE" id="PS50076">
    <property type="entry name" value="DNAJ_2"/>
    <property type="match status" value="1"/>
</dbReference>
<dbReference type="EMBL" id="BLQM01000245">
    <property type="protein sequence ID" value="GMH78171.1"/>
    <property type="molecule type" value="Genomic_DNA"/>
</dbReference>
<evidence type="ECO:0000313" key="2">
    <source>
        <dbReference type="EMBL" id="GMH78171.1"/>
    </source>
</evidence>
<reference evidence="3" key="1">
    <citation type="journal article" date="2023" name="Commun. Biol.">
        <title>Genome analysis of Parmales, the sister group of diatoms, reveals the evolutionary specialization of diatoms from phago-mixotrophs to photoautotrophs.</title>
        <authorList>
            <person name="Ban H."/>
            <person name="Sato S."/>
            <person name="Yoshikawa S."/>
            <person name="Yamada K."/>
            <person name="Nakamura Y."/>
            <person name="Ichinomiya M."/>
            <person name="Sato N."/>
            <person name="Blanc-Mathieu R."/>
            <person name="Endo H."/>
            <person name="Kuwata A."/>
            <person name="Ogata H."/>
        </authorList>
    </citation>
    <scope>NUCLEOTIDE SEQUENCE [LARGE SCALE GENOMIC DNA]</scope>
</reference>
<accession>A0A9W7AS38</accession>
<dbReference type="CDD" id="cd06257">
    <property type="entry name" value="DnaJ"/>
    <property type="match status" value="1"/>
</dbReference>
<dbReference type="SMART" id="SM00271">
    <property type="entry name" value="DnaJ"/>
    <property type="match status" value="1"/>
</dbReference>
<dbReference type="InterPro" id="IPR001623">
    <property type="entry name" value="DnaJ_domain"/>
</dbReference>
<evidence type="ECO:0000259" key="1">
    <source>
        <dbReference type="PROSITE" id="PS50076"/>
    </source>
</evidence>
<dbReference type="Proteomes" id="UP001162640">
    <property type="component" value="Unassembled WGS sequence"/>
</dbReference>
<dbReference type="GO" id="GO:0005789">
    <property type="term" value="C:endoplasmic reticulum membrane"/>
    <property type="evidence" value="ECO:0007669"/>
    <property type="project" value="TreeGrafter"/>
</dbReference>
<comment type="caution">
    <text evidence="2">The sequence shown here is derived from an EMBL/GenBank/DDBJ whole genome shotgun (WGS) entry which is preliminary data.</text>
</comment>
<gene>
    <name evidence="2" type="ORF">TL16_g07699</name>
</gene>
<dbReference type="PRINTS" id="PR00625">
    <property type="entry name" value="JDOMAIN"/>
</dbReference>
<sequence length="125" mass="14983">MKKTERNEAIKRRKSDKKIIDRLLKSKTHYQTLNLNPKWYEFWKKEGSNVSVKQVKKAYRNLSKRIHPDKNKDVRAEDAFDMLQEANEVLSDAESKKAYDRKLELTKRSNREVRNAPNFDISDYH</sequence>
<dbReference type="Gene3D" id="1.10.287.110">
    <property type="entry name" value="DnaJ domain"/>
    <property type="match status" value="1"/>
</dbReference>
<dbReference type="PANTHER" id="PTHR43908:SF3">
    <property type="entry name" value="AT29763P-RELATED"/>
    <property type="match status" value="1"/>
</dbReference>
<name>A0A9W7AS38_9STRA</name>
<dbReference type="GO" id="GO:0030544">
    <property type="term" value="F:Hsp70 protein binding"/>
    <property type="evidence" value="ECO:0007669"/>
    <property type="project" value="TreeGrafter"/>
</dbReference>
<feature type="domain" description="J" evidence="1">
    <location>
        <begin position="28"/>
        <end position="103"/>
    </location>
</feature>
<dbReference type="PANTHER" id="PTHR43908">
    <property type="entry name" value="AT29763P-RELATED"/>
    <property type="match status" value="1"/>
</dbReference>
<dbReference type="InterPro" id="IPR051100">
    <property type="entry name" value="DnaJ_subfamily_B/C"/>
</dbReference>
<dbReference type="GO" id="GO:0071218">
    <property type="term" value="P:cellular response to misfolded protein"/>
    <property type="evidence" value="ECO:0007669"/>
    <property type="project" value="TreeGrafter"/>
</dbReference>
<proteinExistence type="predicted"/>
<dbReference type="Pfam" id="PF00226">
    <property type="entry name" value="DnaJ"/>
    <property type="match status" value="1"/>
</dbReference>
<dbReference type="AlphaFoldDB" id="A0A9W7AS38"/>
<evidence type="ECO:0000313" key="3">
    <source>
        <dbReference type="Proteomes" id="UP001162640"/>
    </source>
</evidence>
<dbReference type="SUPFAM" id="SSF46565">
    <property type="entry name" value="Chaperone J-domain"/>
    <property type="match status" value="1"/>
</dbReference>
<protein>
    <recommendedName>
        <fullName evidence="1">J domain-containing protein</fullName>
    </recommendedName>
</protein>
<dbReference type="InterPro" id="IPR018253">
    <property type="entry name" value="DnaJ_domain_CS"/>
</dbReference>
<organism evidence="2 3">
    <name type="scientific">Triparma laevis f. inornata</name>
    <dbReference type="NCBI Taxonomy" id="1714386"/>
    <lineage>
        <taxon>Eukaryota</taxon>
        <taxon>Sar</taxon>
        <taxon>Stramenopiles</taxon>
        <taxon>Ochrophyta</taxon>
        <taxon>Bolidophyceae</taxon>
        <taxon>Parmales</taxon>
        <taxon>Triparmaceae</taxon>
        <taxon>Triparma</taxon>
    </lineage>
</organism>
<dbReference type="InterPro" id="IPR036869">
    <property type="entry name" value="J_dom_sf"/>
</dbReference>
<dbReference type="PROSITE" id="PS00636">
    <property type="entry name" value="DNAJ_1"/>
    <property type="match status" value="1"/>
</dbReference>